<sequence length="489" mass="52830">MTTSVISGEGFSAPPSAPPSVPLCVDLDGTLIQTDLLLESLLALLKRRSPSPLKLPVWLLGGRAHLKREVTARAELDVTALPYREELVAYLREVRGAGRPLVLATAADQQVAARVAKHLGLFDHVVASDGRVNNAGAEKLRALQSVFPEGAFVYAGDAPLDLAVWRGAAGAVVVGERLAARVARVTPIERVFPVQDRLRELPRALRVHQWVKNLLIGVPLLLAHQLSAPLLLAALLAFVAFGLLASATYVINDLLDLEADRHHPRKRRRPFAAGTLPLKLGVALVPALLASSALVALALPPAFWAVLAGYFVTTLAYSLHLKRVPILDVIVLALLYTLRIIAGTAATGLEVTPWLLAFSTFFFLYLAFVKRLSELHALRRAGDLQAKGRGYSVEDFAGLANLGASSGYVSVLVVALYLSSPQVAELYRAPLVLWLLCPLLLFWISRVWLLAHRGQMHDDPVVFALRDRVSYAVGALALAIGLAATWGWG</sequence>
<dbReference type="AlphaFoldDB" id="D7CUY1"/>
<dbReference type="eggNOG" id="COG0382">
    <property type="taxonomic scope" value="Bacteria"/>
</dbReference>
<dbReference type="KEGG" id="tra:Trad_2705"/>
<feature type="transmembrane region" description="Helical" evidence="5">
    <location>
        <begin position="230"/>
        <end position="255"/>
    </location>
</feature>
<protein>
    <submittedName>
        <fullName evidence="6">UbiA prenyltransferase</fullName>
    </submittedName>
</protein>
<dbReference type="GO" id="GO:0009247">
    <property type="term" value="P:glycolipid biosynthetic process"/>
    <property type="evidence" value="ECO:0007669"/>
    <property type="project" value="TreeGrafter"/>
</dbReference>
<reference evidence="6 7" key="2">
    <citation type="journal article" date="2011" name="Stand. Genomic Sci.">
        <title>Complete genome sequence of Truepera radiovictrix type strain (RQ-24).</title>
        <authorList>
            <person name="Ivanova N."/>
            <person name="Rohde C."/>
            <person name="Munk C."/>
            <person name="Nolan M."/>
            <person name="Lucas S."/>
            <person name="Del Rio T.G."/>
            <person name="Tice H."/>
            <person name="Deshpande S."/>
            <person name="Cheng J.F."/>
            <person name="Tapia R."/>
            <person name="Han C."/>
            <person name="Goodwin L."/>
            <person name="Pitluck S."/>
            <person name="Liolios K."/>
            <person name="Mavromatis K."/>
            <person name="Mikhailova N."/>
            <person name="Pati A."/>
            <person name="Chen A."/>
            <person name="Palaniappan K."/>
            <person name="Land M."/>
            <person name="Hauser L."/>
            <person name="Chang Y.J."/>
            <person name="Jeffries C.D."/>
            <person name="Brambilla E."/>
            <person name="Rohde M."/>
            <person name="Goker M."/>
            <person name="Tindall B.J."/>
            <person name="Woyke T."/>
            <person name="Bristow J."/>
            <person name="Eisen J.A."/>
            <person name="Markowitz V."/>
            <person name="Hugenholtz P."/>
            <person name="Kyrpides N.C."/>
            <person name="Klenk H.P."/>
            <person name="Lapidus A."/>
        </authorList>
    </citation>
    <scope>NUCLEOTIDE SEQUENCE [LARGE SCALE GENOMIC DNA]</scope>
    <source>
        <strain evidence="7">DSM 17093 / CIP 108686 / LMG 22925 / RQ-24</strain>
    </source>
</reference>
<dbReference type="InterPro" id="IPR044878">
    <property type="entry name" value="UbiA_sf"/>
</dbReference>
<dbReference type="Pfam" id="PF01040">
    <property type="entry name" value="UbiA"/>
    <property type="match status" value="1"/>
</dbReference>
<evidence type="ECO:0000256" key="5">
    <source>
        <dbReference type="SAM" id="Phobius"/>
    </source>
</evidence>
<dbReference type="STRING" id="649638.Trad_2705"/>
<dbReference type="CDD" id="cd13963">
    <property type="entry name" value="PT_UbiA_2"/>
    <property type="match status" value="1"/>
</dbReference>
<dbReference type="PANTHER" id="PTHR11048">
    <property type="entry name" value="PRENYLTRANSFERASES"/>
    <property type="match status" value="1"/>
</dbReference>
<dbReference type="SUPFAM" id="SSF56784">
    <property type="entry name" value="HAD-like"/>
    <property type="match status" value="1"/>
</dbReference>
<keyword evidence="4 5" id="KW-0472">Membrane</keyword>
<dbReference type="Proteomes" id="UP000000379">
    <property type="component" value="Chromosome"/>
</dbReference>
<feature type="transmembrane region" description="Helical" evidence="5">
    <location>
        <begin position="396"/>
        <end position="419"/>
    </location>
</feature>
<dbReference type="InterPro" id="IPR023214">
    <property type="entry name" value="HAD_sf"/>
</dbReference>
<dbReference type="InterPro" id="IPR000537">
    <property type="entry name" value="UbiA_prenyltransferase"/>
</dbReference>
<evidence type="ECO:0000313" key="6">
    <source>
        <dbReference type="EMBL" id="ADI15808.1"/>
    </source>
</evidence>
<dbReference type="HOGENOM" id="CLU_029423_2_0_0"/>
<dbReference type="InterPro" id="IPR036412">
    <property type="entry name" value="HAD-like_sf"/>
</dbReference>
<feature type="transmembrane region" description="Helical" evidence="5">
    <location>
        <begin position="351"/>
        <end position="369"/>
    </location>
</feature>
<dbReference type="GO" id="GO:0016765">
    <property type="term" value="F:transferase activity, transferring alkyl or aryl (other than methyl) groups"/>
    <property type="evidence" value="ECO:0007669"/>
    <property type="project" value="InterPro"/>
</dbReference>
<dbReference type="NCBIfam" id="NF006088">
    <property type="entry name" value="PRK08238.1"/>
    <property type="match status" value="1"/>
</dbReference>
<dbReference type="GO" id="GO:0005886">
    <property type="term" value="C:plasma membrane"/>
    <property type="evidence" value="ECO:0007669"/>
    <property type="project" value="TreeGrafter"/>
</dbReference>
<dbReference type="Gene3D" id="3.40.50.1000">
    <property type="entry name" value="HAD superfamily/HAD-like"/>
    <property type="match status" value="1"/>
</dbReference>
<evidence type="ECO:0000256" key="1">
    <source>
        <dbReference type="ARBA" id="ARBA00004141"/>
    </source>
</evidence>
<dbReference type="PANTHER" id="PTHR11048:SF5">
    <property type="entry name" value="DECAPRENYL-PHOSPHATE PHOSPHORIBOSYLTRANSFERASE"/>
    <property type="match status" value="1"/>
</dbReference>
<feature type="transmembrane region" description="Helical" evidence="5">
    <location>
        <begin position="276"/>
        <end position="296"/>
    </location>
</feature>
<feature type="transmembrane region" description="Helical" evidence="5">
    <location>
        <begin position="469"/>
        <end position="488"/>
    </location>
</feature>
<dbReference type="InterPro" id="IPR039653">
    <property type="entry name" value="Prenyltransferase"/>
</dbReference>
<feature type="transmembrane region" description="Helical" evidence="5">
    <location>
        <begin position="302"/>
        <end position="319"/>
    </location>
</feature>
<feature type="transmembrane region" description="Helical" evidence="5">
    <location>
        <begin position="431"/>
        <end position="449"/>
    </location>
</feature>
<keyword evidence="7" id="KW-1185">Reference proteome</keyword>
<evidence type="ECO:0000256" key="4">
    <source>
        <dbReference type="ARBA" id="ARBA00023136"/>
    </source>
</evidence>
<dbReference type="EMBL" id="CP002049">
    <property type="protein sequence ID" value="ADI15808.1"/>
    <property type="molecule type" value="Genomic_DNA"/>
</dbReference>
<keyword evidence="2 5" id="KW-0812">Transmembrane</keyword>
<keyword evidence="3 5" id="KW-1133">Transmembrane helix</keyword>
<dbReference type="Gene3D" id="1.10.357.140">
    <property type="entry name" value="UbiA prenyltransferase"/>
    <property type="match status" value="1"/>
</dbReference>
<reference evidence="7" key="1">
    <citation type="submission" date="2010-05" db="EMBL/GenBank/DDBJ databases">
        <title>The complete genome of Truepera radiovictris DSM 17093.</title>
        <authorList>
            <consortium name="US DOE Joint Genome Institute (JGI-PGF)"/>
            <person name="Lucas S."/>
            <person name="Copeland A."/>
            <person name="Lapidus A."/>
            <person name="Glavina del Rio T."/>
            <person name="Dalin E."/>
            <person name="Tice H."/>
            <person name="Bruce D."/>
            <person name="Goodwin L."/>
            <person name="Pitluck S."/>
            <person name="Kyrpides N."/>
            <person name="Mavromatis K."/>
            <person name="Ovchinnikova G."/>
            <person name="Munk A.C."/>
            <person name="Detter J.C."/>
            <person name="Han C."/>
            <person name="Tapia R."/>
            <person name="Land M."/>
            <person name="Hauser L."/>
            <person name="Markowitz V."/>
            <person name="Cheng J.-F."/>
            <person name="Hugenholtz P."/>
            <person name="Woyke T."/>
            <person name="Wu D."/>
            <person name="Tindall B."/>
            <person name="Pomrenke H.G."/>
            <person name="Brambilla E."/>
            <person name="Klenk H.-P."/>
            <person name="Eisen J.A."/>
        </authorList>
    </citation>
    <scope>NUCLEOTIDE SEQUENCE [LARGE SCALE GENOMIC DNA]</scope>
    <source>
        <strain evidence="7">DSM 17093 / CIP 108686 / LMG 22925 / RQ-24</strain>
    </source>
</reference>
<dbReference type="OrthoDB" id="9803632at2"/>
<evidence type="ECO:0000256" key="2">
    <source>
        <dbReference type="ARBA" id="ARBA00022692"/>
    </source>
</evidence>
<comment type="subcellular location">
    <subcellularLocation>
        <location evidence="1">Membrane</location>
        <topology evidence="1">Multi-pass membrane protein</topology>
    </subcellularLocation>
</comment>
<dbReference type="RefSeq" id="WP_013179168.1">
    <property type="nucleotide sequence ID" value="NC_014221.1"/>
</dbReference>
<dbReference type="eggNOG" id="COG0546">
    <property type="taxonomic scope" value="Bacteria"/>
</dbReference>
<name>D7CUY1_TRURR</name>
<proteinExistence type="predicted"/>
<feature type="transmembrane region" description="Helical" evidence="5">
    <location>
        <begin position="326"/>
        <end position="345"/>
    </location>
</feature>
<gene>
    <name evidence="6" type="ordered locus">Trad_2705</name>
</gene>
<evidence type="ECO:0000313" key="7">
    <source>
        <dbReference type="Proteomes" id="UP000000379"/>
    </source>
</evidence>
<organism evidence="6 7">
    <name type="scientific">Truepera radiovictrix (strain DSM 17093 / CIP 108686 / LMG 22925 / RQ-24)</name>
    <dbReference type="NCBI Taxonomy" id="649638"/>
    <lineage>
        <taxon>Bacteria</taxon>
        <taxon>Thermotogati</taxon>
        <taxon>Deinococcota</taxon>
        <taxon>Deinococci</taxon>
        <taxon>Trueperales</taxon>
        <taxon>Trueperaceae</taxon>
        <taxon>Truepera</taxon>
    </lineage>
</organism>
<evidence type="ECO:0000256" key="3">
    <source>
        <dbReference type="ARBA" id="ARBA00022989"/>
    </source>
</evidence>
<dbReference type="Pfam" id="PF12710">
    <property type="entry name" value="HAD"/>
    <property type="match status" value="1"/>
</dbReference>
<accession>D7CUY1</accession>